<sequence length="438" mass="45875">MPEYTAVPMSATLAADEALARRRRAGERVLPMASGEIGLPVLPALRDRLAAAADENAYGPVPGSEALRTAAAGYWARRGLAVDPGLVVAGPGSKPLLFALLLALGGDVVVPVPSWVSYAAHARLAGARPLPVPIRPGEGGVPDPERLREAVTAARAAGRDPRTVVVTVPDNPTGTVASPGTLRRLAAAARELDLVIVSDEIYGDLYFDTPAPAGSPARHAPERTVVTTGLTKNLAVGGWRTGVARLPDSDTGRALHTRLVSVASQIWSSPPAPVQAAAAYAFGEPPEITERIAAGRRLHGAVARAVAGRFTAAGALLAPVRATCYLYPDFEPLRDRLARTHGVEGGEDLARFLGERHGIGVLPAGAFGEQGQLLRIRAATSRLYGDSDAQRTAALQAPDPLALPWIRQAVEWVGDALSDLTGARPHPHRHSTAPARQF</sequence>
<evidence type="ECO:0000256" key="1">
    <source>
        <dbReference type="ARBA" id="ARBA00001933"/>
    </source>
</evidence>
<keyword evidence="5" id="KW-0663">Pyridoxal phosphate</keyword>
<evidence type="ECO:0000256" key="2">
    <source>
        <dbReference type="ARBA" id="ARBA00007441"/>
    </source>
</evidence>
<evidence type="ECO:0000259" key="6">
    <source>
        <dbReference type="Pfam" id="PF00155"/>
    </source>
</evidence>
<keyword evidence="4" id="KW-0808">Transferase</keyword>
<evidence type="ECO:0000313" key="7">
    <source>
        <dbReference type="EMBL" id="GAA4773908.1"/>
    </source>
</evidence>
<comment type="caution">
    <text evidence="7">The sequence shown here is derived from an EMBL/GenBank/DDBJ whole genome shotgun (WGS) entry which is preliminary data.</text>
</comment>
<dbReference type="GO" id="GO:0008483">
    <property type="term" value="F:transaminase activity"/>
    <property type="evidence" value="ECO:0007669"/>
    <property type="project" value="UniProtKB-KW"/>
</dbReference>
<dbReference type="PANTHER" id="PTHR46383:SF1">
    <property type="entry name" value="ASPARTATE AMINOTRANSFERASE"/>
    <property type="match status" value="1"/>
</dbReference>
<dbReference type="InterPro" id="IPR015421">
    <property type="entry name" value="PyrdxlP-dep_Trfase_major"/>
</dbReference>
<dbReference type="RefSeq" id="WP_345612695.1">
    <property type="nucleotide sequence ID" value="NZ_BAABJV010000004.1"/>
</dbReference>
<keyword evidence="8" id="KW-1185">Reference proteome</keyword>
<comment type="similarity">
    <text evidence="2">Belongs to the class-I pyridoxal-phosphate-dependent aminotransferase family.</text>
</comment>
<evidence type="ECO:0000256" key="4">
    <source>
        <dbReference type="ARBA" id="ARBA00022679"/>
    </source>
</evidence>
<protein>
    <submittedName>
        <fullName evidence="7">Aminotransferase class I/II-fold pyridoxal phosphate-dependent enzyme</fullName>
    </submittedName>
</protein>
<dbReference type="Gene3D" id="3.90.1150.10">
    <property type="entry name" value="Aspartate Aminotransferase, domain 1"/>
    <property type="match status" value="1"/>
</dbReference>
<organism evidence="7 8">
    <name type="scientific">Streptomyces sanyensis</name>
    <dbReference type="NCBI Taxonomy" id="568869"/>
    <lineage>
        <taxon>Bacteria</taxon>
        <taxon>Bacillati</taxon>
        <taxon>Actinomycetota</taxon>
        <taxon>Actinomycetes</taxon>
        <taxon>Kitasatosporales</taxon>
        <taxon>Streptomycetaceae</taxon>
        <taxon>Streptomyces</taxon>
    </lineage>
</organism>
<keyword evidence="3 7" id="KW-0032">Aminotransferase</keyword>
<dbReference type="SUPFAM" id="SSF53383">
    <property type="entry name" value="PLP-dependent transferases"/>
    <property type="match status" value="1"/>
</dbReference>
<dbReference type="CDD" id="cd00609">
    <property type="entry name" value="AAT_like"/>
    <property type="match status" value="1"/>
</dbReference>
<comment type="cofactor">
    <cofactor evidence="1">
        <name>pyridoxal 5'-phosphate</name>
        <dbReference type="ChEBI" id="CHEBI:597326"/>
    </cofactor>
</comment>
<evidence type="ECO:0000313" key="8">
    <source>
        <dbReference type="Proteomes" id="UP001501147"/>
    </source>
</evidence>
<dbReference type="InterPro" id="IPR015422">
    <property type="entry name" value="PyrdxlP-dep_Trfase_small"/>
</dbReference>
<proteinExistence type="inferred from homology"/>
<dbReference type="InterPro" id="IPR050596">
    <property type="entry name" value="AspAT/PAT-like"/>
</dbReference>
<reference evidence="8" key="1">
    <citation type="journal article" date="2019" name="Int. J. Syst. Evol. Microbiol.">
        <title>The Global Catalogue of Microorganisms (GCM) 10K type strain sequencing project: providing services to taxonomists for standard genome sequencing and annotation.</title>
        <authorList>
            <consortium name="The Broad Institute Genomics Platform"/>
            <consortium name="The Broad Institute Genome Sequencing Center for Infectious Disease"/>
            <person name="Wu L."/>
            <person name="Ma J."/>
        </authorList>
    </citation>
    <scope>NUCLEOTIDE SEQUENCE [LARGE SCALE GENOMIC DNA]</scope>
    <source>
        <strain evidence="8">JCM 18324</strain>
    </source>
</reference>
<dbReference type="InterPro" id="IPR015424">
    <property type="entry name" value="PyrdxlP-dep_Trfase"/>
</dbReference>
<name>A0ABP9A4G8_9ACTN</name>
<evidence type="ECO:0000256" key="3">
    <source>
        <dbReference type="ARBA" id="ARBA00022576"/>
    </source>
</evidence>
<dbReference type="Pfam" id="PF00155">
    <property type="entry name" value="Aminotran_1_2"/>
    <property type="match status" value="1"/>
</dbReference>
<evidence type="ECO:0000256" key="5">
    <source>
        <dbReference type="ARBA" id="ARBA00022898"/>
    </source>
</evidence>
<gene>
    <name evidence="7" type="ORF">GCM10023329_22340</name>
</gene>
<dbReference type="InterPro" id="IPR004839">
    <property type="entry name" value="Aminotransferase_I/II_large"/>
</dbReference>
<dbReference type="EMBL" id="BAABJV010000004">
    <property type="protein sequence ID" value="GAA4773908.1"/>
    <property type="molecule type" value="Genomic_DNA"/>
</dbReference>
<accession>A0ABP9A4G8</accession>
<dbReference type="Gene3D" id="3.40.640.10">
    <property type="entry name" value="Type I PLP-dependent aspartate aminotransferase-like (Major domain)"/>
    <property type="match status" value="1"/>
</dbReference>
<dbReference type="Proteomes" id="UP001501147">
    <property type="component" value="Unassembled WGS sequence"/>
</dbReference>
<dbReference type="PANTHER" id="PTHR46383">
    <property type="entry name" value="ASPARTATE AMINOTRANSFERASE"/>
    <property type="match status" value="1"/>
</dbReference>
<feature type="domain" description="Aminotransferase class I/classII large" evidence="6">
    <location>
        <begin position="40"/>
        <end position="379"/>
    </location>
</feature>